<evidence type="ECO:0000313" key="12">
    <source>
        <dbReference type="Proteomes" id="UP000188604"/>
    </source>
</evidence>
<dbReference type="Proteomes" id="UP000188604">
    <property type="component" value="Chromosome"/>
</dbReference>
<dbReference type="GO" id="GO:0005576">
    <property type="term" value="C:extracellular region"/>
    <property type="evidence" value="ECO:0007669"/>
    <property type="project" value="UniProtKB-SubCell"/>
</dbReference>
<keyword evidence="11" id="KW-0282">Flagellum</keyword>
<feature type="domain" description="Flagellar basal body rod protein N-terminal" evidence="8">
    <location>
        <begin position="8"/>
        <end position="36"/>
    </location>
</feature>
<evidence type="ECO:0000259" key="8">
    <source>
        <dbReference type="Pfam" id="PF00460"/>
    </source>
</evidence>
<comment type="subcellular location">
    <subcellularLocation>
        <location evidence="1">Bacterial flagellum basal body</location>
    </subcellularLocation>
    <subcellularLocation>
        <location evidence="2 7">Secreted</location>
    </subcellularLocation>
</comment>
<dbReference type="Pfam" id="PF06429">
    <property type="entry name" value="Flg_bbr_C"/>
    <property type="match status" value="1"/>
</dbReference>
<dbReference type="OrthoDB" id="7181295at2"/>
<dbReference type="KEGG" id="nch:A0U93_08835"/>
<keyword evidence="12" id="KW-1185">Reference proteome</keyword>
<dbReference type="AlphaFoldDB" id="A0A1U9KQL8"/>
<evidence type="ECO:0000256" key="7">
    <source>
        <dbReference type="RuleBase" id="RU362065"/>
    </source>
</evidence>
<dbReference type="InterPro" id="IPR002371">
    <property type="entry name" value="FlgK"/>
</dbReference>
<evidence type="ECO:0000259" key="9">
    <source>
        <dbReference type="Pfam" id="PF06429"/>
    </source>
</evidence>
<gene>
    <name evidence="7" type="primary">flgK</name>
    <name evidence="11" type="ORF">A0U93_08835</name>
</gene>
<protein>
    <recommendedName>
        <fullName evidence="4 7">Flagellar hook-associated protein 1</fullName>
        <shortName evidence="7">HAP1</shortName>
    </recommendedName>
</protein>
<feature type="domain" description="Flagellar basal-body/hook protein C-terminal" evidence="9">
    <location>
        <begin position="459"/>
        <end position="497"/>
    </location>
</feature>
<name>A0A1U9KQL8_9PROT</name>
<dbReference type="PANTHER" id="PTHR30033:SF1">
    <property type="entry name" value="FLAGELLAR HOOK-ASSOCIATED PROTEIN 1"/>
    <property type="match status" value="1"/>
</dbReference>
<organism evidence="11 12">
    <name type="scientific">Neoasaia chiangmaiensis</name>
    <dbReference type="NCBI Taxonomy" id="320497"/>
    <lineage>
        <taxon>Bacteria</taxon>
        <taxon>Pseudomonadati</taxon>
        <taxon>Pseudomonadota</taxon>
        <taxon>Alphaproteobacteria</taxon>
        <taxon>Acetobacterales</taxon>
        <taxon>Acetobacteraceae</taxon>
        <taxon>Neoasaia</taxon>
    </lineage>
</organism>
<evidence type="ECO:0000313" key="11">
    <source>
        <dbReference type="EMBL" id="AQS88030.1"/>
    </source>
</evidence>
<dbReference type="NCBIfam" id="TIGR02492">
    <property type="entry name" value="flgK_ends"/>
    <property type="match status" value="1"/>
</dbReference>
<dbReference type="Pfam" id="PF22638">
    <property type="entry name" value="FlgK_D1"/>
    <property type="match status" value="1"/>
</dbReference>
<dbReference type="GO" id="GO:0009424">
    <property type="term" value="C:bacterial-type flagellum hook"/>
    <property type="evidence" value="ECO:0007669"/>
    <property type="project" value="UniProtKB-UniRule"/>
</dbReference>
<dbReference type="SUPFAM" id="SSF64518">
    <property type="entry name" value="Phase 1 flagellin"/>
    <property type="match status" value="1"/>
</dbReference>
<keyword evidence="5 7" id="KW-0964">Secreted</keyword>
<evidence type="ECO:0000256" key="6">
    <source>
        <dbReference type="ARBA" id="ARBA00023143"/>
    </source>
</evidence>
<dbReference type="RefSeq" id="WP_077807046.1">
    <property type="nucleotide sequence ID" value="NZ_BJXS01000007.1"/>
</dbReference>
<evidence type="ECO:0000256" key="4">
    <source>
        <dbReference type="ARBA" id="ARBA00016244"/>
    </source>
</evidence>
<evidence type="ECO:0000256" key="2">
    <source>
        <dbReference type="ARBA" id="ARBA00004613"/>
    </source>
</evidence>
<dbReference type="Pfam" id="PF00460">
    <property type="entry name" value="Flg_bb_rod"/>
    <property type="match status" value="1"/>
</dbReference>
<feature type="domain" description="Flagellar hook-associated protein FlgK helical" evidence="10">
    <location>
        <begin position="105"/>
        <end position="330"/>
    </location>
</feature>
<dbReference type="PRINTS" id="PR01005">
    <property type="entry name" value="FLGHOOKAP1"/>
</dbReference>
<dbReference type="InterPro" id="IPR053927">
    <property type="entry name" value="FlgK_helical"/>
</dbReference>
<keyword evidence="11" id="KW-0966">Cell projection</keyword>
<keyword evidence="11" id="KW-0969">Cilium</keyword>
<comment type="similarity">
    <text evidence="3 7">Belongs to the flagella basal body rod proteins family.</text>
</comment>
<dbReference type="GO" id="GO:0009425">
    <property type="term" value="C:bacterial-type flagellum basal body"/>
    <property type="evidence" value="ECO:0007669"/>
    <property type="project" value="UniProtKB-SubCell"/>
</dbReference>
<accession>A0A1U9KQL8</accession>
<evidence type="ECO:0000259" key="10">
    <source>
        <dbReference type="Pfam" id="PF22638"/>
    </source>
</evidence>
<proteinExistence type="inferred from homology"/>
<dbReference type="PANTHER" id="PTHR30033">
    <property type="entry name" value="FLAGELLAR HOOK-ASSOCIATED PROTEIN 1"/>
    <property type="match status" value="1"/>
</dbReference>
<reference evidence="11 12" key="1">
    <citation type="submission" date="2016-03" db="EMBL/GenBank/DDBJ databases">
        <title>Acetic acid bacteria sequencing.</title>
        <authorList>
            <person name="Brandt J."/>
            <person name="Jakob F."/>
            <person name="Vogel R.F."/>
        </authorList>
    </citation>
    <scope>NUCLEOTIDE SEQUENCE [LARGE SCALE GENOMIC DNA]</scope>
    <source>
        <strain evidence="11 12">NBRC 101099</strain>
    </source>
</reference>
<evidence type="ECO:0000256" key="5">
    <source>
        <dbReference type="ARBA" id="ARBA00022525"/>
    </source>
</evidence>
<sequence>MSLSASLSIATSGLNAAQYAMNVASQNVANAGTSGYAAETANVRARDTNGVGSGVNAGPTTLATDAPLQKALLTQNAETASLSAQNAALSAVSAVQGSTTAAAGSSGTLPDQLGNVQSAMIALVATPDSATAQQNVVAAAGNLVSTVHTLADTYQQQRQNAQDAIVGSVGSINTSLTTIGTLSTQIMRLQSQGVSTADLENQRNTVVTDLSNQLSISTQVVSNGDMSVRTADGLLLPTHDIDGTTNGAISSQWPLSTSAATVTVGAAYPGTSAANALPAVTLVGRDVTSLMRGGTLGGNIALRDTTLPTMQAQLDSFSYTLASRFQQQGIGLFSGSNGSLPSAAGDATAPDGTVGFAQDLQVSRGYAGNASALVNGSKGDTTALQNVLDGGFAGGQVSAPVSGLGINGNLAIGYDGAQGLVALSTSMTAAQASVISDVSGNLDTAQATQTSLSGKLGSATGVSIDREMANIVTLQNAYTANAKVVSAVQSMFQSLLNAIGG</sequence>
<dbReference type="InterPro" id="IPR001444">
    <property type="entry name" value="Flag_bb_rod_N"/>
</dbReference>
<dbReference type="GO" id="GO:0044780">
    <property type="term" value="P:bacterial-type flagellum assembly"/>
    <property type="evidence" value="ECO:0007669"/>
    <property type="project" value="InterPro"/>
</dbReference>
<evidence type="ECO:0000256" key="1">
    <source>
        <dbReference type="ARBA" id="ARBA00004117"/>
    </source>
</evidence>
<keyword evidence="6 7" id="KW-0975">Bacterial flagellum</keyword>
<evidence type="ECO:0000256" key="3">
    <source>
        <dbReference type="ARBA" id="ARBA00009677"/>
    </source>
</evidence>
<dbReference type="InterPro" id="IPR010930">
    <property type="entry name" value="Flg_bb/hook_C_dom"/>
</dbReference>
<dbReference type="STRING" id="320497.A0U93_08835"/>
<dbReference type="EMBL" id="CP014691">
    <property type="protein sequence ID" value="AQS88030.1"/>
    <property type="molecule type" value="Genomic_DNA"/>
</dbReference>
<dbReference type="GO" id="GO:0005198">
    <property type="term" value="F:structural molecule activity"/>
    <property type="evidence" value="ECO:0007669"/>
    <property type="project" value="UniProtKB-UniRule"/>
</dbReference>